<name>X0SVS9_9ZZZZ</name>
<dbReference type="EMBL" id="BARS01008521">
    <property type="protein sequence ID" value="GAF80002.1"/>
    <property type="molecule type" value="Genomic_DNA"/>
</dbReference>
<sequence length="111" mass="13001">MRKRIEVEADVDVCTFCGGEHIVTIYTEQIDFDRRDRGWGLDVLDLWQSHPHNDASICRRCYDAMVFCVPEFVRRPADCHRARIYDLETCEHCDGVGCRECITSWGKRLCE</sequence>
<gene>
    <name evidence="1" type="ORF">S01H1_16229</name>
</gene>
<reference evidence="1" key="1">
    <citation type="journal article" date="2014" name="Front. Microbiol.">
        <title>High frequency of phylogenetically diverse reductive dehalogenase-homologous genes in deep subseafloor sedimentary metagenomes.</title>
        <authorList>
            <person name="Kawai M."/>
            <person name="Futagami T."/>
            <person name="Toyoda A."/>
            <person name="Takaki Y."/>
            <person name="Nishi S."/>
            <person name="Hori S."/>
            <person name="Arai W."/>
            <person name="Tsubouchi T."/>
            <person name="Morono Y."/>
            <person name="Uchiyama I."/>
            <person name="Ito T."/>
            <person name="Fujiyama A."/>
            <person name="Inagaki F."/>
            <person name="Takami H."/>
        </authorList>
    </citation>
    <scope>NUCLEOTIDE SEQUENCE</scope>
    <source>
        <strain evidence="1">Expedition CK06-06</strain>
    </source>
</reference>
<accession>X0SVS9</accession>
<dbReference type="AlphaFoldDB" id="X0SVS9"/>
<organism evidence="1">
    <name type="scientific">marine sediment metagenome</name>
    <dbReference type="NCBI Taxonomy" id="412755"/>
    <lineage>
        <taxon>unclassified sequences</taxon>
        <taxon>metagenomes</taxon>
        <taxon>ecological metagenomes</taxon>
    </lineage>
</organism>
<feature type="non-terminal residue" evidence="1">
    <location>
        <position position="111"/>
    </location>
</feature>
<comment type="caution">
    <text evidence="1">The sequence shown here is derived from an EMBL/GenBank/DDBJ whole genome shotgun (WGS) entry which is preliminary data.</text>
</comment>
<evidence type="ECO:0000313" key="1">
    <source>
        <dbReference type="EMBL" id="GAF80002.1"/>
    </source>
</evidence>
<proteinExistence type="predicted"/>
<protein>
    <submittedName>
        <fullName evidence="1">Uncharacterized protein</fullName>
    </submittedName>
</protein>